<dbReference type="PANTHER" id="PTHR45947:SF3">
    <property type="entry name" value="SULFOQUINOVOSYL TRANSFERASE SQD2"/>
    <property type="match status" value="1"/>
</dbReference>
<evidence type="ECO:0000313" key="7">
    <source>
        <dbReference type="EMBL" id="CAB5063109.1"/>
    </source>
</evidence>
<gene>
    <name evidence="3" type="ORF">UFOPK2289_00779</name>
    <name evidence="4" type="ORF">UFOPK2822_00887</name>
    <name evidence="5" type="ORF">UFOPK3346_00192</name>
    <name evidence="6" type="ORF">UFOPK3670_01403</name>
    <name evidence="7" type="ORF">UFOPK4308_01285</name>
</gene>
<evidence type="ECO:0000259" key="1">
    <source>
        <dbReference type="Pfam" id="PF00534"/>
    </source>
</evidence>
<accession>A0A6J6U145</accession>
<proteinExistence type="predicted"/>
<dbReference type="EMBL" id="CAFBQL010000010">
    <property type="protein sequence ID" value="CAB5063109.1"/>
    <property type="molecule type" value="Genomic_DNA"/>
</dbReference>
<dbReference type="EMBL" id="CAEZZC010000011">
    <property type="protein sequence ID" value="CAB4752333.1"/>
    <property type="molecule type" value="Genomic_DNA"/>
</dbReference>
<dbReference type="InterPro" id="IPR001296">
    <property type="entry name" value="Glyco_trans_1"/>
</dbReference>
<organism evidence="4">
    <name type="scientific">freshwater metagenome</name>
    <dbReference type="NCBI Taxonomy" id="449393"/>
    <lineage>
        <taxon>unclassified sequences</taxon>
        <taxon>metagenomes</taxon>
        <taxon>ecological metagenomes</taxon>
    </lineage>
</organism>
<dbReference type="GO" id="GO:0016757">
    <property type="term" value="F:glycosyltransferase activity"/>
    <property type="evidence" value="ECO:0007669"/>
    <property type="project" value="InterPro"/>
</dbReference>
<dbReference type="Gene3D" id="3.40.50.2000">
    <property type="entry name" value="Glycogen Phosphorylase B"/>
    <property type="match status" value="2"/>
</dbReference>
<name>A0A6J6U145_9ZZZZ</name>
<dbReference type="EMBL" id="CAEZWT010000018">
    <property type="protein sequence ID" value="CAB4664860.1"/>
    <property type="molecule type" value="Genomic_DNA"/>
</dbReference>
<dbReference type="Pfam" id="PF00534">
    <property type="entry name" value="Glycos_transf_1"/>
    <property type="match status" value="1"/>
</dbReference>
<dbReference type="SUPFAM" id="SSF53756">
    <property type="entry name" value="UDP-Glycosyltransferase/glycogen phosphorylase"/>
    <property type="match status" value="1"/>
</dbReference>
<dbReference type="AlphaFoldDB" id="A0A6J6U145"/>
<feature type="domain" description="Glycosyl transferase family 1" evidence="1">
    <location>
        <begin position="205"/>
        <end position="358"/>
    </location>
</feature>
<feature type="domain" description="Glycosyltransferase subfamily 4-like N-terminal" evidence="2">
    <location>
        <begin position="20"/>
        <end position="186"/>
    </location>
</feature>
<evidence type="ECO:0000313" key="4">
    <source>
        <dbReference type="EMBL" id="CAB4752333.1"/>
    </source>
</evidence>
<dbReference type="PANTHER" id="PTHR45947">
    <property type="entry name" value="SULFOQUINOVOSYL TRANSFERASE SQD2"/>
    <property type="match status" value="1"/>
</dbReference>
<dbReference type="Pfam" id="PF13439">
    <property type="entry name" value="Glyco_transf_4"/>
    <property type="match status" value="1"/>
</dbReference>
<evidence type="ECO:0000313" key="6">
    <source>
        <dbReference type="EMBL" id="CAB4932826.1"/>
    </source>
</evidence>
<evidence type="ECO:0000313" key="3">
    <source>
        <dbReference type="EMBL" id="CAB4664860.1"/>
    </source>
</evidence>
<dbReference type="InterPro" id="IPR028098">
    <property type="entry name" value="Glyco_trans_4-like_N"/>
</dbReference>
<dbReference type="EMBL" id="CAFBLE010000001">
    <property type="protein sequence ID" value="CAB4856384.1"/>
    <property type="molecule type" value="Genomic_DNA"/>
</dbReference>
<reference evidence="4" key="1">
    <citation type="submission" date="2020-05" db="EMBL/GenBank/DDBJ databases">
        <authorList>
            <person name="Chiriac C."/>
            <person name="Salcher M."/>
            <person name="Ghai R."/>
            <person name="Kavagutti S V."/>
        </authorList>
    </citation>
    <scope>NUCLEOTIDE SEQUENCE</scope>
</reference>
<evidence type="ECO:0000259" key="2">
    <source>
        <dbReference type="Pfam" id="PF13439"/>
    </source>
</evidence>
<dbReference type="InterPro" id="IPR050194">
    <property type="entry name" value="Glycosyltransferase_grp1"/>
</dbReference>
<dbReference type="EMBL" id="CAFBMV010000015">
    <property type="protein sequence ID" value="CAB4932826.1"/>
    <property type="molecule type" value="Genomic_DNA"/>
</dbReference>
<evidence type="ECO:0000313" key="5">
    <source>
        <dbReference type="EMBL" id="CAB4856384.1"/>
    </source>
</evidence>
<protein>
    <submittedName>
        <fullName evidence="4">Unannotated protein</fullName>
    </submittedName>
</protein>
<sequence length="387" mass="42055">MAESHDGRIRVMRIIARMNVGGPAVQVSGLMRGIDPLRFNHQLFTGFCGEDESDYLDSVAKDISATRIKGLGRSISLGADIGSFIQIIKEIRSFEPDIIHTHTAKAGVIGRIASLLSGKRSIRVHTFHGHLLHGYFGKVKTQIVITIESVLALFTTRLLAVGKKVMDDLLAEGVGTAAKFSVMSPGLRLGIIPERAAACATLHLDPTKTYCAFIGRITKIKRPDRFLDVVAQLNKDGANVHFLVAGAGELLDYCTERARDESLPVTFLGWCEEVETVLAVSDFLILTSDNEGTPLSLIQAGMAHLPVIATNVGSVSEIVLDGKTGIVTEISTQDLVSAVSKLLGDNELRHKLGDAAYEYTMARYGVERLVRDHQDLYSTLMADRAKS</sequence>